<dbReference type="GO" id="GO:0003676">
    <property type="term" value="F:nucleic acid binding"/>
    <property type="evidence" value="ECO:0007669"/>
    <property type="project" value="InterPro"/>
</dbReference>
<dbReference type="GO" id="GO:0004519">
    <property type="term" value="F:endonuclease activity"/>
    <property type="evidence" value="ECO:0007669"/>
    <property type="project" value="UniProtKB-KW"/>
</dbReference>
<dbReference type="Pfam" id="PF01844">
    <property type="entry name" value="HNH"/>
    <property type="match status" value="1"/>
</dbReference>
<dbReference type="InterPro" id="IPR002711">
    <property type="entry name" value="HNH"/>
</dbReference>
<evidence type="ECO:0000313" key="2">
    <source>
        <dbReference type="EMBL" id="PIT94308.1"/>
    </source>
</evidence>
<dbReference type="GO" id="GO:0008270">
    <property type="term" value="F:zinc ion binding"/>
    <property type="evidence" value="ECO:0007669"/>
    <property type="project" value="InterPro"/>
</dbReference>
<feature type="domain" description="HNH nuclease" evidence="1">
    <location>
        <begin position="16"/>
        <end position="73"/>
    </location>
</feature>
<keyword evidence="2" id="KW-0378">Hydrolase</keyword>
<comment type="caution">
    <text evidence="2">The sequence shown here is derived from an EMBL/GenBank/DDBJ whole genome shotgun (WGS) entry which is preliminary data.</text>
</comment>
<reference evidence="3" key="1">
    <citation type="submission" date="2017-09" db="EMBL/GenBank/DDBJ databases">
        <title>Depth-based differentiation of microbial function through sediment-hosted aquifers and enrichment of novel symbionts in the deep terrestrial subsurface.</title>
        <authorList>
            <person name="Probst A.J."/>
            <person name="Ladd B."/>
            <person name="Jarett J.K."/>
            <person name="Geller-Mcgrath D.E."/>
            <person name="Sieber C.M.K."/>
            <person name="Emerson J.B."/>
            <person name="Anantharaman K."/>
            <person name="Thomas B.C."/>
            <person name="Malmstrom R."/>
            <person name="Stieglmeier M."/>
            <person name="Klingl A."/>
            <person name="Woyke T."/>
            <person name="Ryan C.M."/>
            <person name="Banfield J.F."/>
        </authorList>
    </citation>
    <scope>NUCLEOTIDE SEQUENCE [LARGE SCALE GENOMIC DNA]</scope>
</reference>
<evidence type="ECO:0000313" key="3">
    <source>
        <dbReference type="Proteomes" id="UP000228900"/>
    </source>
</evidence>
<organism evidence="2 3">
    <name type="scientific">Candidatus Falkowbacteria bacterium CG10_big_fil_rev_8_21_14_0_10_39_9</name>
    <dbReference type="NCBI Taxonomy" id="1974566"/>
    <lineage>
        <taxon>Bacteria</taxon>
        <taxon>Candidatus Falkowiibacteriota</taxon>
    </lineage>
</organism>
<dbReference type="SMART" id="SM00507">
    <property type="entry name" value="HNHc"/>
    <property type="match status" value="1"/>
</dbReference>
<dbReference type="Proteomes" id="UP000228900">
    <property type="component" value="Unassembled WGS sequence"/>
</dbReference>
<accession>A0A2M6WND1</accession>
<gene>
    <name evidence="2" type="ORF">COT98_04325</name>
</gene>
<evidence type="ECO:0000259" key="1">
    <source>
        <dbReference type="SMART" id="SM00507"/>
    </source>
</evidence>
<sequence>MSSKYLSSLSDIDRAQLEKRLHQTQKGKCFICEEEIDLELHKDTLDIDHIEALSQGGKDNVENFALAHSHCNRSKQAANLRIARILAHFEKTKEKIEREEQKSPSLRHILSQHDGSKNDFKITIENDVVKYSFSESGDNKIYQSYIITDKQSGFRSFFAEIPLEYIFHDEKINPRGIAQESLRKLLEEFFRGRPQLQIALSRLLTKKENSGSGVYDDSQINKILVFDGQHKIAAQILLGTRKIPVRIFIDPNLDVLLTTNTNAGDQLRQVAFDKSIKRQLGHSLYTDRISRYQQDHNLGEDDENFSERDLVSHFRGEAREVKRYILDYVRNSITQDRDNLLREYIDFEGKGKKLPISYSTIDKTFYSLFLCKELLNTAINYRADTGENPRQLEIQQVVKLMNLIAEEIYKDKYDLELGVNRIENRLRDGENIPEVHLRAVRMSKEEIMYNWLQYIQTVISQYFAIQGKTISPDGYFQEPFPEQLWENIKKFLHNLAGLSLWSNKELSATLFGGRQNNDYWEHIFKTGETIDGKKILTKELNVIEMIRG</sequence>
<dbReference type="InterPro" id="IPR003615">
    <property type="entry name" value="HNH_nuc"/>
</dbReference>
<protein>
    <submittedName>
        <fullName evidence="2">HNH endonuclease</fullName>
    </submittedName>
</protein>
<dbReference type="CDD" id="cd00085">
    <property type="entry name" value="HNHc"/>
    <property type="match status" value="1"/>
</dbReference>
<dbReference type="EMBL" id="PFAQ01000058">
    <property type="protein sequence ID" value="PIT94308.1"/>
    <property type="molecule type" value="Genomic_DNA"/>
</dbReference>
<name>A0A2M6WND1_9BACT</name>
<keyword evidence="2" id="KW-0540">Nuclease</keyword>
<keyword evidence="2" id="KW-0255">Endonuclease</keyword>
<dbReference type="Gene3D" id="1.10.30.50">
    <property type="match status" value="1"/>
</dbReference>
<proteinExistence type="predicted"/>
<dbReference type="AlphaFoldDB" id="A0A2M6WND1"/>